<accession>A0AC61U5B2</accession>
<evidence type="ECO:0000313" key="1">
    <source>
        <dbReference type="EMBL" id="UUZ45012.1"/>
    </source>
</evidence>
<proteinExistence type="predicted"/>
<name>A0AC61U5B2_9MICO</name>
<dbReference type="EMBL" id="CP087977">
    <property type="protein sequence ID" value="UUZ45012.1"/>
    <property type="molecule type" value="Genomic_DNA"/>
</dbReference>
<evidence type="ECO:0000313" key="2">
    <source>
        <dbReference type="Proteomes" id="UP001059663"/>
    </source>
</evidence>
<sequence length="616" mass="68484">MLSPTYDPLVHNKGERWRAKSEELKARGESANSVPQLRRQLDAVDLNGIEALIHGNKKTRKHQLAGADEEVIVVLTEFLHAQPGRARTSNKALPVLGKAALAQAGVGRELTDYKLRIIIGELSRALDLHHEAKGRERVALKPDVVYGRRLVSRPGEIVQIDATTTNIHVFEPRLGWIRSTILTAIDVFTRCVLALRVITGSATTRDVTMLLWDIGRPTVTRSGYPYELIHHHGMPRLIAVNHDPDEPVDSNHIDILGTKPALIPSAIVVDHGREFDSEHLMSACARIDVDVIFCPPRAAHAKGVVESLHNGWREVQSLLTAYKGANVNNHPKGVEDLATLTAQDLRDALWEYVLEIYHWREHQGLADLHNSQTPLCPAGVFEAYLESGGEVTVPTDPFRLIQLLSSKKCSVQPYGININGRVYNNATLVSLRQHLARGVGTPATPLPVFYDRWDISRVYTRHPVTGEWLCIPRAGESPQALMPCSDAFDTAIRKQLIRSDSRPLNATDLTNASAEFVNRWAPEKFTDRNEARIPALEAGRAHDYAHDLADASPEFRELAFGSSNDRETLPEKSSRPRPTATTSSTPTRPTRDEEIDLDNLDDYSPDNAFLGRKEAS</sequence>
<reference evidence="1" key="1">
    <citation type="submission" date="2021-11" db="EMBL/GenBank/DDBJ databases">
        <title>Study of the species diversity of bacterial strains isolated from a unique natural object - Shulgan-Tash cave (Bashkiria).</title>
        <authorList>
            <person name="Sazanova A.L."/>
            <person name="Chirak E.R."/>
            <person name="Safronova V.I."/>
        </authorList>
    </citation>
    <scope>NUCLEOTIDE SEQUENCE</scope>
    <source>
        <strain evidence="1">P1</strain>
    </source>
</reference>
<organism evidence="1 2">
    <name type="scientific">Janibacter limosus</name>
    <dbReference type="NCBI Taxonomy" id="53458"/>
    <lineage>
        <taxon>Bacteria</taxon>
        <taxon>Bacillati</taxon>
        <taxon>Actinomycetota</taxon>
        <taxon>Actinomycetes</taxon>
        <taxon>Micrococcales</taxon>
        <taxon>Intrasporangiaceae</taxon>
        <taxon>Janibacter</taxon>
    </lineage>
</organism>
<gene>
    <name evidence="1" type="ORF">LP422_01190</name>
</gene>
<protein>
    <submittedName>
        <fullName evidence="1">Transposase family protein</fullName>
    </submittedName>
</protein>
<dbReference type="Proteomes" id="UP001059663">
    <property type="component" value="Chromosome"/>
</dbReference>